<protein>
    <recommendedName>
        <fullName evidence="2">Autotransporter domain-containing protein</fullName>
    </recommendedName>
</protein>
<evidence type="ECO:0000313" key="4">
    <source>
        <dbReference type="Proteomes" id="UP001377830"/>
    </source>
</evidence>
<dbReference type="CDD" id="cd01344">
    <property type="entry name" value="PL2_Passenger_AT"/>
    <property type="match status" value="1"/>
</dbReference>
<dbReference type="PROSITE" id="PS51208">
    <property type="entry name" value="AUTOTRANSPORTER"/>
    <property type="match status" value="1"/>
</dbReference>
<reference evidence="4" key="1">
    <citation type="journal article" date="2024" name="Int. J. Syst. Evol. Microbiol.">
        <title>Pectobacterium araliae sp. nov., a pathogen causing bacterial soft rot of Japanese angelica tree in Japan.</title>
        <authorList>
            <person name="Sawada H."/>
            <person name="Someya N."/>
            <person name="Morohoshi T."/>
            <person name="Ono M."/>
            <person name="Satou M."/>
        </authorList>
    </citation>
    <scope>NUCLEOTIDE SEQUENCE [LARGE SCALE GENOMIC DNA]</scope>
    <source>
        <strain evidence="4">MAFF 302110</strain>
    </source>
</reference>
<evidence type="ECO:0000256" key="1">
    <source>
        <dbReference type="SAM" id="SignalP"/>
    </source>
</evidence>
<dbReference type="InterPro" id="IPR005546">
    <property type="entry name" value="Autotransporte_beta"/>
</dbReference>
<feature type="chain" id="PRO_5047316236" description="Autotransporter domain-containing protein" evidence="1">
    <location>
        <begin position="23"/>
        <end position="807"/>
    </location>
</feature>
<sequence>MKFKKKLVAVSITLTVTAQVHAANQFLENGKSDQYLIQSVYNDHSADTFLTNSKNDINGQFNKSDHYLVNLSSAKIGAVEIDSGTKYGITKSELKFNSDGMAINPRKSTELANVITNYGNLEATLIKKDAALQGNYFVAQSGTADSIQNSGLINGGILNNGVITNSIINGDDAENGQVNVIQNNGAVGSILNKGIVVNDIENKGTVNQSIENDGIIKGNLINSGKISGKENGIANTGTVLGSLVNNAQISGSVTNSGKIENGIFNKKQIDGNLVNTGTVENGILNSGTIKDGVVNSGVINGGFKNTGEIDGEFNNTGVINDGLSLGNFNGELINSGAISGDIDSSETFTLTNNAIYTVKDGGLTSLNTHFVNNNILILNPTSHSAGNTLSVASYDGKQNSVISLGAVLGGDDSLTDKLEIRGAATGTSTVIVNNENGKGGQSEDGIQIISYAQDQNATFIQGNRISAGLFDYKLDQKTDGVYLDSAGYRPEIGGFTSNIHANNTLFNTSLHDRLGETRYIEPQTGKLMTTSLWIRNTGGHNRFSMDGGLKTTANRYVLQIGGDIGQWNDGNQGSLRIGVMGGYGNQKSSTNASQTGLSAKSEVSGYSAGLYGTWYQNDLEKTGFFVDSWALYNRFNNTVKSNDEGSISYDAKGITASVEGGYTLPVATYTNSNLYVAPSLQVTYMGVEADDTQLNDGTTIASKGDDNVQTRLGMRTYLKGTSSADKGTGLVFEPFIEANWIYNSKNYGVASNGYTAEMNGAHNIGEVKTGVEAKLHNNFNLWGTIGQQIGDKSYSDSRATVGVKYIF</sequence>
<dbReference type="InterPro" id="IPR050909">
    <property type="entry name" value="Bact_Autotransporter_VF"/>
</dbReference>
<dbReference type="NCBIfam" id="TIGR01414">
    <property type="entry name" value="autotrans_barl"/>
    <property type="match status" value="1"/>
</dbReference>
<feature type="signal peptide" evidence="1">
    <location>
        <begin position="1"/>
        <end position="22"/>
    </location>
</feature>
<evidence type="ECO:0000259" key="2">
    <source>
        <dbReference type="PROSITE" id="PS51208"/>
    </source>
</evidence>
<dbReference type="SUPFAM" id="SSF103515">
    <property type="entry name" value="Autotransporter"/>
    <property type="match status" value="1"/>
</dbReference>
<dbReference type="Gene3D" id="2.160.20.20">
    <property type="match status" value="1"/>
</dbReference>
<dbReference type="InterPro" id="IPR043990">
    <property type="entry name" value="AC_1"/>
</dbReference>
<dbReference type="EMBL" id="AP028908">
    <property type="protein sequence ID" value="BES84230.1"/>
    <property type="molecule type" value="Genomic_DNA"/>
</dbReference>
<name>A0AAN0K9Q7_9GAMM</name>
<dbReference type="InterPro" id="IPR012332">
    <property type="entry name" value="Autotransporter_pectin_lyase_C"/>
</dbReference>
<dbReference type="Gene3D" id="2.40.128.130">
    <property type="entry name" value="Autotransporter beta-domain"/>
    <property type="match status" value="1"/>
</dbReference>
<dbReference type="KEGG" id="parl:PEC302110_13270"/>
<dbReference type="AlphaFoldDB" id="A0AAN0K9Q7"/>
<keyword evidence="1" id="KW-0732">Signal</keyword>
<evidence type="ECO:0000313" key="3">
    <source>
        <dbReference type="EMBL" id="BES84230.1"/>
    </source>
</evidence>
<dbReference type="PANTHER" id="PTHR12338:SF5">
    <property type="entry name" value="ANTIGEN 43-RELATED"/>
    <property type="match status" value="1"/>
</dbReference>
<feature type="domain" description="Autotransporter" evidence="2">
    <location>
        <begin position="525"/>
        <end position="807"/>
    </location>
</feature>
<dbReference type="RefSeq" id="WP_261850202.1">
    <property type="nucleotide sequence ID" value="NZ_AP028908.1"/>
</dbReference>
<dbReference type="SMART" id="SM00869">
    <property type="entry name" value="Autotransporter"/>
    <property type="match status" value="1"/>
</dbReference>
<dbReference type="PANTHER" id="PTHR12338">
    <property type="entry name" value="AUTOTRANSPORTER"/>
    <property type="match status" value="1"/>
</dbReference>
<dbReference type="InterPro" id="IPR011050">
    <property type="entry name" value="Pectin_lyase_fold/virulence"/>
</dbReference>
<gene>
    <name evidence="3" type="ORF">PEC302110_13270</name>
</gene>
<dbReference type="Proteomes" id="UP001377830">
    <property type="component" value="Chromosome"/>
</dbReference>
<dbReference type="SUPFAM" id="SSF51126">
    <property type="entry name" value="Pectin lyase-like"/>
    <property type="match status" value="1"/>
</dbReference>
<dbReference type="GO" id="GO:0019867">
    <property type="term" value="C:outer membrane"/>
    <property type="evidence" value="ECO:0007669"/>
    <property type="project" value="InterPro"/>
</dbReference>
<accession>A0AAN0K9Q7</accession>
<dbReference type="InterPro" id="IPR006315">
    <property type="entry name" value="OM_autotransptr_brl_dom"/>
</dbReference>
<dbReference type="Pfam" id="PF03797">
    <property type="entry name" value="Autotransporter"/>
    <property type="match status" value="1"/>
</dbReference>
<proteinExistence type="predicted"/>
<organism evidence="3 4">
    <name type="scientific">Pectobacterium araliae</name>
    <dbReference type="NCBI Taxonomy" id="3073862"/>
    <lineage>
        <taxon>Bacteria</taxon>
        <taxon>Pseudomonadati</taxon>
        <taxon>Pseudomonadota</taxon>
        <taxon>Gammaproteobacteria</taxon>
        <taxon>Enterobacterales</taxon>
        <taxon>Pectobacteriaceae</taxon>
        <taxon>Pectobacterium</taxon>
    </lineage>
</organism>
<dbReference type="Pfam" id="PF18883">
    <property type="entry name" value="AC_1"/>
    <property type="match status" value="1"/>
</dbReference>
<keyword evidence="4" id="KW-1185">Reference proteome</keyword>
<dbReference type="InterPro" id="IPR036709">
    <property type="entry name" value="Autotransporte_beta_dom_sf"/>
</dbReference>